<comment type="similarity">
    <text evidence="1">Belongs to the BioY family.</text>
</comment>
<evidence type="ECO:0000256" key="2">
    <source>
        <dbReference type="SAM" id="Phobius"/>
    </source>
</evidence>
<dbReference type="EMBL" id="JBBHLI010000013">
    <property type="protein sequence ID" value="MEK9502594.1"/>
    <property type="molecule type" value="Genomic_DNA"/>
</dbReference>
<dbReference type="RefSeq" id="WP_405280190.1">
    <property type="nucleotide sequence ID" value="NZ_JBBHLI010000013.1"/>
</dbReference>
<name>A0ABU9EEM3_9BACT</name>
<keyword evidence="2" id="KW-0812">Transmembrane</keyword>
<keyword evidence="4" id="KW-1185">Reference proteome</keyword>
<feature type="transmembrane region" description="Helical" evidence="2">
    <location>
        <begin position="131"/>
        <end position="155"/>
    </location>
</feature>
<dbReference type="Pfam" id="PF02632">
    <property type="entry name" value="BioY"/>
    <property type="match status" value="1"/>
</dbReference>
<feature type="transmembrane region" description="Helical" evidence="2">
    <location>
        <begin position="106"/>
        <end position="124"/>
    </location>
</feature>
<feature type="transmembrane region" description="Helical" evidence="2">
    <location>
        <begin position="167"/>
        <end position="187"/>
    </location>
</feature>
<dbReference type="Gene3D" id="1.10.1760.20">
    <property type="match status" value="1"/>
</dbReference>
<keyword evidence="2" id="KW-0472">Membrane</keyword>
<dbReference type="Proteomes" id="UP001484239">
    <property type="component" value="Unassembled WGS sequence"/>
</dbReference>
<comment type="caution">
    <text evidence="3">The sequence shown here is derived from an EMBL/GenBank/DDBJ whole genome shotgun (WGS) entry which is preliminary data.</text>
</comment>
<dbReference type="PANTHER" id="PTHR34295">
    <property type="entry name" value="BIOTIN TRANSPORTER BIOY"/>
    <property type="match status" value="1"/>
</dbReference>
<dbReference type="PANTHER" id="PTHR34295:SF1">
    <property type="entry name" value="BIOTIN TRANSPORTER BIOY"/>
    <property type="match status" value="1"/>
</dbReference>
<feature type="transmembrane region" description="Helical" evidence="2">
    <location>
        <begin position="24"/>
        <end position="47"/>
    </location>
</feature>
<organism evidence="3 4">
    <name type="scientific">Gaopeijia maritima</name>
    <dbReference type="NCBI Taxonomy" id="3119007"/>
    <lineage>
        <taxon>Bacteria</taxon>
        <taxon>Pseudomonadati</taxon>
        <taxon>Gemmatimonadota</taxon>
        <taxon>Longimicrobiia</taxon>
        <taxon>Gaopeijiales</taxon>
        <taxon>Gaopeijiaceae</taxon>
        <taxon>Gaopeijia</taxon>
    </lineage>
</organism>
<evidence type="ECO:0000256" key="1">
    <source>
        <dbReference type="ARBA" id="ARBA00010692"/>
    </source>
</evidence>
<feature type="transmembrane region" description="Helical" evidence="2">
    <location>
        <begin position="59"/>
        <end position="86"/>
    </location>
</feature>
<sequence length="251" mass="24949">MKAVDDDRPEQGIEERRGGPARAAIAMAAVVAAVAAVAVGAQVDVAIPGTPVPQSLQTLAVVVVGGALGLRVGALALIAYLVAGAVGLPVFAGGASGLEALGGPTAGYLAGFVLGAAAMGWWADRGWASRFAAAFGGAVVAHAVILLAGWSWLALDIGAGAAWSGGVAPFLVGGVVKSAVAAGLLAFTPIGRGGEPDWGVCTIVRIRADSGGDPVFHRRACTIVQNPLARHSACRHIGSDMHDHSSGCLEP</sequence>
<dbReference type="InterPro" id="IPR003784">
    <property type="entry name" value="BioY"/>
</dbReference>
<evidence type="ECO:0000313" key="3">
    <source>
        <dbReference type="EMBL" id="MEK9502594.1"/>
    </source>
</evidence>
<accession>A0ABU9EEM3</accession>
<proteinExistence type="inferred from homology"/>
<protein>
    <submittedName>
        <fullName evidence="3">Biotin transporter BioY</fullName>
    </submittedName>
</protein>
<reference evidence="3 4" key="1">
    <citation type="submission" date="2024-02" db="EMBL/GenBank/DDBJ databases">
        <title>A novel Gemmatimonadota bacterium.</title>
        <authorList>
            <person name="Du Z.-J."/>
            <person name="Ye Y.-Q."/>
        </authorList>
    </citation>
    <scope>NUCLEOTIDE SEQUENCE [LARGE SCALE GENOMIC DNA]</scope>
    <source>
        <strain evidence="3 4">DH-20</strain>
    </source>
</reference>
<evidence type="ECO:0000313" key="4">
    <source>
        <dbReference type="Proteomes" id="UP001484239"/>
    </source>
</evidence>
<keyword evidence="2" id="KW-1133">Transmembrane helix</keyword>
<gene>
    <name evidence="3" type="ORF">WI372_16490</name>
</gene>